<accession>A0A1Z9YZY7</accession>
<organism evidence="2 3">
    <name type="scientific">Acinetobacter populi</name>
    <dbReference type="NCBI Taxonomy" id="1582270"/>
    <lineage>
        <taxon>Bacteria</taxon>
        <taxon>Pseudomonadati</taxon>
        <taxon>Pseudomonadota</taxon>
        <taxon>Gammaproteobacteria</taxon>
        <taxon>Moraxellales</taxon>
        <taxon>Moraxellaceae</taxon>
        <taxon>Acinetobacter</taxon>
    </lineage>
</organism>
<gene>
    <name evidence="2" type="ORF">CAP51_08605</name>
</gene>
<dbReference type="InterPro" id="IPR007560">
    <property type="entry name" value="Restrct_endonuc_IV_Mrr"/>
</dbReference>
<dbReference type="OrthoDB" id="2087905at2"/>
<protein>
    <submittedName>
        <fullName evidence="2">Restriction endonuclease</fullName>
    </submittedName>
</protein>
<keyword evidence="3" id="KW-1185">Reference proteome</keyword>
<dbReference type="InterPro" id="IPR011856">
    <property type="entry name" value="tRNA_endonuc-like_dom_sf"/>
</dbReference>
<dbReference type="Gene3D" id="3.40.1350.10">
    <property type="match status" value="1"/>
</dbReference>
<reference evidence="2 3" key="1">
    <citation type="submission" date="2017-05" db="EMBL/GenBank/DDBJ databases">
        <title>Acinetobacter populi ANC 5415 (= PBJ7), whole genome shotgun sequencing project.</title>
        <authorList>
            <person name="Nemec A."/>
            <person name="Radolfova-Krizova L."/>
        </authorList>
    </citation>
    <scope>NUCLEOTIDE SEQUENCE [LARGE SCALE GENOMIC DNA]</scope>
    <source>
        <strain evidence="2 3">PBJ7</strain>
    </source>
</reference>
<dbReference type="GO" id="GO:0004519">
    <property type="term" value="F:endonuclease activity"/>
    <property type="evidence" value="ECO:0007669"/>
    <property type="project" value="UniProtKB-KW"/>
</dbReference>
<comment type="caution">
    <text evidence="2">The sequence shown here is derived from an EMBL/GenBank/DDBJ whole genome shotgun (WGS) entry which is preliminary data.</text>
</comment>
<dbReference type="InterPro" id="IPR011335">
    <property type="entry name" value="Restrct_endonuc-II-like"/>
</dbReference>
<name>A0A1Z9YZY7_9GAMM</name>
<sequence length="331" mass="37284">MKILMVRSPLVAINKGYIGYGRARVNFSTYQSVTDIVQAINEKYENGIGRNTNNISRFFNLQKGDVVVVPLSKAITIGIVEGEKSFDLNLAKDKACNLIAVNFFRTVDGHILRIPRKDLSQGLESRLKSRTTISNLNIYKDEIHRIIDSIESQGAYKQDTYLLEQIAESEINFKNNLLSAITSGKTWLSAGGNGLEHLVKELLEAEGYNAKIQAKNQSSDIADVDIVAQKIDRFSESYLEVQVKHHHHISGKHGLEQLIAYETHDSENEHLKLFITTANLSESNKEYATANNIRYMTGDELVDWIYDQLPKLSFKTKQLLGIIEIPTVVKS</sequence>
<dbReference type="GO" id="GO:0003677">
    <property type="term" value="F:DNA binding"/>
    <property type="evidence" value="ECO:0007669"/>
    <property type="project" value="InterPro"/>
</dbReference>
<dbReference type="AlphaFoldDB" id="A0A1Z9YZY7"/>
<dbReference type="Pfam" id="PF04471">
    <property type="entry name" value="Mrr_cat"/>
    <property type="match status" value="1"/>
</dbReference>
<keyword evidence="2" id="KW-0255">Endonuclease</keyword>
<evidence type="ECO:0000313" key="3">
    <source>
        <dbReference type="Proteomes" id="UP000196536"/>
    </source>
</evidence>
<dbReference type="SUPFAM" id="SSF52980">
    <property type="entry name" value="Restriction endonuclease-like"/>
    <property type="match status" value="1"/>
</dbReference>
<dbReference type="Proteomes" id="UP000196536">
    <property type="component" value="Unassembled WGS sequence"/>
</dbReference>
<keyword evidence="2" id="KW-0540">Nuclease</keyword>
<dbReference type="GO" id="GO:0009307">
    <property type="term" value="P:DNA restriction-modification system"/>
    <property type="evidence" value="ECO:0007669"/>
    <property type="project" value="InterPro"/>
</dbReference>
<evidence type="ECO:0000259" key="1">
    <source>
        <dbReference type="Pfam" id="PF04471"/>
    </source>
</evidence>
<dbReference type="EMBL" id="NEXX01000002">
    <property type="protein sequence ID" value="OUY07776.1"/>
    <property type="molecule type" value="Genomic_DNA"/>
</dbReference>
<evidence type="ECO:0000313" key="2">
    <source>
        <dbReference type="EMBL" id="OUY07776.1"/>
    </source>
</evidence>
<dbReference type="RefSeq" id="WP_087620319.1">
    <property type="nucleotide sequence ID" value="NZ_NEXX01000002.1"/>
</dbReference>
<feature type="domain" description="Restriction endonuclease type IV Mrr" evidence="1">
    <location>
        <begin position="192"/>
        <end position="305"/>
    </location>
</feature>
<proteinExistence type="predicted"/>
<keyword evidence="2" id="KW-0378">Hydrolase</keyword>